<dbReference type="EMBL" id="LBTR01000015">
    <property type="protein sequence ID" value="KKQ45431.1"/>
    <property type="molecule type" value="Genomic_DNA"/>
</dbReference>
<comment type="caution">
    <text evidence="1">The sequence shown here is derived from an EMBL/GenBank/DDBJ whole genome shotgun (WGS) entry which is preliminary data.</text>
</comment>
<organism evidence="1 2">
    <name type="scientific">Candidatus Woesebacteria bacterium GW2011_GWA1_37_8</name>
    <dbReference type="NCBI Taxonomy" id="1618546"/>
    <lineage>
        <taxon>Bacteria</taxon>
        <taxon>Candidatus Woeseibacteriota</taxon>
    </lineage>
</organism>
<reference evidence="1 2" key="1">
    <citation type="journal article" date="2015" name="Nature">
        <title>rRNA introns, odd ribosomes, and small enigmatic genomes across a large radiation of phyla.</title>
        <authorList>
            <person name="Brown C.T."/>
            <person name="Hug L.A."/>
            <person name="Thomas B.C."/>
            <person name="Sharon I."/>
            <person name="Castelle C.J."/>
            <person name="Singh A."/>
            <person name="Wilkins M.J."/>
            <person name="Williams K.H."/>
            <person name="Banfield J.F."/>
        </authorList>
    </citation>
    <scope>NUCLEOTIDE SEQUENCE [LARGE SCALE GENOMIC DNA]</scope>
</reference>
<name>A0A0G0KXY7_9BACT</name>
<sequence>MAIAVGKENTIGTEAARKARQETIRKLRGNEILELGMVIDGVGIKDDMKTQRRKLRTQLGEINWGNVIPVCDSS</sequence>
<proteinExistence type="predicted"/>
<accession>A0A0G0KXY7</accession>
<dbReference type="Proteomes" id="UP000034603">
    <property type="component" value="Unassembled WGS sequence"/>
</dbReference>
<protein>
    <submittedName>
        <fullName evidence="1">Uncharacterized protein</fullName>
    </submittedName>
</protein>
<gene>
    <name evidence="1" type="ORF">US62_C0015G0012</name>
</gene>
<evidence type="ECO:0000313" key="1">
    <source>
        <dbReference type="EMBL" id="KKQ45431.1"/>
    </source>
</evidence>
<evidence type="ECO:0000313" key="2">
    <source>
        <dbReference type="Proteomes" id="UP000034603"/>
    </source>
</evidence>
<dbReference type="AlphaFoldDB" id="A0A0G0KXY7"/>